<evidence type="ECO:0000313" key="4">
    <source>
        <dbReference type="Proteomes" id="UP000245119"/>
    </source>
</evidence>
<sequence length="395" mass="43786">MWKLLLACLLAVAMGQIHISDLGGFPHTYIGEYHFEYDDGANIVIIMSEMECFIVEAPDATWDNLFRNAQELYPVGVTGTGHGTTDLPSVSVLPNLPHTTMLKLLALSLVAVAMGQLFTPGRLVLDRVDGFRVEYDDSANVVLLISDRECYIVEAADTTWDALVRNHDELHAAALDIVKLIDSKTGVTATTFRESETKYHSRLEEFQCAPSPSPSSATPPALPAPPRVHPEPSSALHPVSQCSHAQSNAFKAWSRHESCKYLKSRITGVQHQSSPVSSCKYTSLLSIMMKFVLLSLVAVAMGQFIREGNLVIDRVGDFRVEYDDSHASDSVWDPLVRDREDLHSAALALVKQIDSNTGLTELSQREASRQYESRLEQFQCSSKTIYRVSYTPSRP</sequence>
<keyword evidence="4" id="KW-1185">Reference proteome</keyword>
<evidence type="ECO:0008006" key="5">
    <source>
        <dbReference type="Google" id="ProtNLM"/>
    </source>
</evidence>
<proteinExistence type="predicted"/>
<protein>
    <recommendedName>
        <fullName evidence="5">BRICHOS domain-containing protein</fullName>
    </recommendedName>
</protein>
<feature type="region of interest" description="Disordered" evidence="1">
    <location>
        <begin position="208"/>
        <end position="238"/>
    </location>
</feature>
<comment type="caution">
    <text evidence="3">The sequence shown here is derived from an EMBL/GenBank/DDBJ whole genome shotgun (WGS) entry which is preliminary data.</text>
</comment>
<reference evidence="3 4" key="1">
    <citation type="submission" date="2018-04" db="EMBL/GenBank/DDBJ databases">
        <title>The genome of golden apple snail Pomacea canaliculata provides insight into stress tolerance and invasive adaptation.</title>
        <authorList>
            <person name="Liu C."/>
            <person name="Liu B."/>
            <person name="Ren Y."/>
            <person name="Zhang Y."/>
            <person name="Wang H."/>
            <person name="Li S."/>
            <person name="Jiang F."/>
            <person name="Yin L."/>
            <person name="Zhang G."/>
            <person name="Qian W."/>
            <person name="Fan W."/>
        </authorList>
    </citation>
    <scope>NUCLEOTIDE SEQUENCE [LARGE SCALE GENOMIC DNA]</scope>
    <source>
        <strain evidence="3">SZHN2017</strain>
        <tissue evidence="3">Muscle</tissue>
    </source>
</reference>
<feature type="signal peptide" evidence="2">
    <location>
        <begin position="1"/>
        <end position="15"/>
    </location>
</feature>
<evidence type="ECO:0000256" key="1">
    <source>
        <dbReference type="SAM" id="MobiDB-lite"/>
    </source>
</evidence>
<evidence type="ECO:0000256" key="2">
    <source>
        <dbReference type="SAM" id="SignalP"/>
    </source>
</evidence>
<name>A0A2T7NM21_POMCA</name>
<gene>
    <name evidence="3" type="ORF">C0Q70_18021</name>
</gene>
<accession>A0A2T7NM21</accession>
<dbReference type="EMBL" id="PZQS01000011">
    <property type="protein sequence ID" value="PVD22215.1"/>
    <property type="molecule type" value="Genomic_DNA"/>
</dbReference>
<feature type="chain" id="PRO_5015425815" description="BRICHOS domain-containing protein" evidence="2">
    <location>
        <begin position="16"/>
        <end position="395"/>
    </location>
</feature>
<organism evidence="3 4">
    <name type="scientific">Pomacea canaliculata</name>
    <name type="common">Golden apple snail</name>
    <dbReference type="NCBI Taxonomy" id="400727"/>
    <lineage>
        <taxon>Eukaryota</taxon>
        <taxon>Metazoa</taxon>
        <taxon>Spiralia</taxon>
        <taxon>Lophotrochozoa</taxon>
        <taxon>Mollusca</taxon>
        <taxon>Gastropoda</taxon>
        <taxon>Caenogastropoda</taxon>
        <taxon>Architaenioglossa</taxon>
        <taxon>Ampullarioidea</taxon>
        <taxon>Ampullariidae</taxon>
        <taxon>Pomacea</taxon>
    </lineage>
</organism>
<dbReference type="Proteomes" id="UP000245119">
    <property type="component" value="Linkage Group LG11"/>
</dbReference>
<dbReference type="AlphaFoldDB" id="A0A2T7NM21"/>
<keyword evidence="2" id="KW-0732">Signal</keyword>
<evidence type="ECO:0000313" key="3">
    <source>
        <dbReference type="EMBL" id="PVD22215.1"/>
    </source>
</evidence>
<dbReference type="OrthoDB" id="6204564at2759"/>